<evidence type="ECO:0000259" key="8">
    <source>
        <dbReference type="Pfam" id="PF18158"/>
    </source>
</evidence>
<dbReference type="AlphaFoldDB" id="A0AAU4JY83"/>
<evidence type="ECO:0000256" key="5">
    <source>
        <dbReference type="RuleBase" id="RU362125"/>
    </source>
</evidence>
<dbReference type="SUPFAM" id="SSF56645">
    <property type="entry name" value="Acyl-CoA dehydrogenase NM domain-like"/>
    <property type="match status" value="1"/>
</dbReference>
<dbReference type="InterPro" id="IPR009075">
    <property type="entry name" value="AcylCo_DH/oxidase_C"/>
</dbReference>
<evidence type="ECO:0000256" key="1">
    <source>
        <dbReference type="ARBA" id="ARBA00001974"/>
    </source>
</evidence>
<protein>
    <submittedName>
        <fullName evidence="9">Acyl-CoA dehydrogenase family protein</fullName>
    </submittedName>
</protein>
<dbReference type="InterPro" id="IPR009100">
    <property type="entry name" value="AcylCoA_DH/oxidase_NM_dom_sf"/>
</dbReference>
<dbReference type="InterPro" id="IPR041504">
    <property type="entry name" value="AidB_N"/>
</dbReference>
<dbReference type="GO" id="GO:0003995">
    <property type="term" value="F:acyl-CoA dehydrogenase activity"/>
    <property type="evidence" value="ECO:0007669"/>
    <property type="project" value="InterPro"/>
</dbReference>
<feature type="domain" description="Acyl-CoA oxidase/dehydrogenase middle" evidence="7">
    <location>
        <begin position="178"/>
        <end position="271"/>
    </location>
</feature>
<dbReference type="Gene3D" id="6.10.250.600">
    <property type="match status" value="1"/>
</dbReference>
<dbReference type="EMBL" id="CP108021">
    <property type="protein sequence ID" value="WUM18749.1"/>
    <property type="molecule type" value="Genomic_DNA"/>
</dbReference>
<dbReference type="InterPro" id="IPR052904">
    <property type="entry name" value="Acyl-CoA_dehydrogenase-like"/>
</dbReference>
<evidence type="ECO:0000256" key="2">
    <source>
        <dbReference type="ARBA" id="ARBA00009347"/>
    </source>
</evidence>
<dbReference type="Gene3D" id="1.20.140.10">
    <property type="entry name" value="Butyryl-CoA Dehydrogenase, subunit A, domain 3"/>
    <property type="match status" value="1"/>
</dbReference>
<sequence>MHSTHEVTNQVPPLVDYDAAEYPPILEALSREGADSALETIHEVGRRAGSAEAIEWGDLAEDHPPVLHTHDRYGHRVDEVRYDPAYHQLMTTAVELGLHAAPWADPDPHAHLHRAAKLTVWGQTDAGHQCPISMTYAMVPALRHNAELAAQYEPLLAAKVYDPRTAAPLTKAGLIAGMSMTEKQGGSDVRSGTTRAVPQADGSYLLTGHKWFTSAPMSDVFLVLAQAPGGLSCFFLPRVLPDGTRNRMFLQRLKNKLGNHSNASSEIEYDEATAWLVGEEGRGVPTIVEMVNMTRLDCIIGASTGMRAGTHQATHHAVHRSAFGAALVDQPLMRNVLADLAVEAEASTTVAMWLAALTDRATSGDDRAASLRRISLAVSKYFVCKRNPLHAAEALECLGGNGYVEDSRMPRIYREAPLLSVWEGSGNVAALDTLRAMVKQPETLEVFFDELDTATGSDDRYDAAVTRLKAEFVDFDTMQHRARRVVGDMALALQGSLLIRHGHPAVSDAFCSSRLGGDWGSVFGTLPVGVDTAAIIDRATPKVGT</sequence>
<evidence type="ECO:0000259" key="6">
    <source>
        <dbReference type="Pfam" id="PF00441"/>
    </source>
</evidence>
<dbReference type="Pfam" id="PF02770">
    <property type="entry name" value="Acyl-CoA_dh_M"/>
    <property type="match status" value="1"/>
</dbReference>
<evidence type="ECO:0000259" key="7">
    <source>
        <dbReference type="Pfam" id="PF02770"/>
    </source>
</evidence>
<dbReference type="Proteomes" id="UP001432128">
    <property type="component" value="Chromosome"/>
</dbReference>
<feature type="domain" description="Acyl-CoA dehydrogenase/oxidase C-terminal" evidence="6">
    <location>
        <begin position="281"/>
        <end position="435"/>
    </location>
</feature>
<dbReference type="InterPro" id="IPR006091">
    <property type="entry name" value="Acyl-CoA_Oxase/DH_mid-dom"/>
</dbReference>
<reference evidence="9 10" key="1">
    <citation type="submission" date="2022-10" db="EMBL/GenBank/DDBJ databases">
        <title>The complete genomes of actinobacterial strains from the NBC collection.</title>
        <authorList>
            <person name="Joergensen T.S."/>
            <person name="Alvarez Arevalo M."/>
            <person name="Sterndorff E.B."/>
            <person name="Faurdal D."/>
            <person name="Vuksanovic O."/>
            <person name="Mourched A.-S."/>
            <person name="Charusanti P."/>
            <person name="Shaw S."/>
            <person name="Blin K."/>
            <person name="Weber T."/>
        </authorList>
    </citation>
    <scope>NUCLEOTIDE SEQUENCE [LARGE SCALE GENOMIC DNA]</scope>
    <source>
        <strain evidence="9 10">NBC_00319</strain>
    </source>
</reference>
<dbReference type="RefSeq" id="WP_328856338.1">
    <property type="nucleotide sequence ID" value="NZ_CP108021.1"/>
</dbReference>
<dbReference type="Gene3D" id="2.40.110.20">
    <property type="match status" value="1"/>
</dbReference>
<keyword evidence="4 5" id="KW-0274">FAD</keyword>
<evidence type="ECO:0000256" key="4">
    <source>
        <dbReference type="ARBA" id="ARBA00022827"/>
    </source>
</evidence>
<keyword evidence="3 5" id="KW-0285">Flavoprotein</keyword>
<dbReference type="PANTHER" id="PTHR42707:SF3">
    <property type="entry name" value="ACYL-COA DEHYDROGENASE AIDB-RELATED"/>
    <property type="match status" value="1"/>
</dbReference>
<comment type="similarity">
    <text evidence="2 5">Belongs to the acyl-CoA dehydrogenase family.</text>
</comment>
<dbReference type="KEGG" id="whr:OG579_13490"/>
<dbReference type="PANTHER" id="PTHR42707">
    <property type="entry name" value="ACYL-COA DEHYDROGENASE"/>
    <property type="match status" value="1"/>
</dbReference>
<evidence type="ECO:0000313" key="9">
    <source>
        <dbReference type="EMBL" id="WUM18749.1"/>
    </source>
</evidence>
<dbReference type="SUPFAM" id="SSF47203">
    <property type="entry name" value="Acyl-CoA dehydrogenase C-terminal domain-like"/>
    <property type="match status" value="1"/>
</dbReference>
<dbReference type="InterPro" id="IPR036250">
    <property type="entry name" value="AcylCo_DH-like_C"/>
</dbReference>
<accession>A0AAU4JY83</accession>
<evidence type="ECO:0000313" key="10">
    <source>
        <dbReference type="Proteomes" id="UP001432128"/>
    </source>
</evidence>
<dbReference type="Pfam" id="PF18158">
    <property type="entry name" value="AidB_N"/>
    <property type="match status" value="1"/>
</dbReference>
<dbReference type="PROSITE" id="PS00073">
    <property type="entry name" value="ACYL_COA_DH_2"/>
    <property type="match status" value="1"/>
</dbReference>
<evidence type="ECO:0000256" key="3">
    <source>
        <dbReference type="ARBA" id="ARBA00022630"/>
    </source>
</evidence>
<gene>
    <name evidence="9" type="ORF">OG579_13490</name>
</gene>
<dbReference type="Pfam" id="PF00441">
    <property type="entry name" value="Acyl-CoA_dh_1"/>
    <property type="match status" value="1"/>
</dbReference>
<comment type="cofactor">
    <cofactor evidence="1 5">
        <name>FAD</name>
        <dbReference type="ChEBI" id="CHEBI:57692"/>
    </cofactor>
</comment>
<keyword evidence="5" id="KW-0560">Oxidoreductase</keyword>
<proteinExistence type="inferred from homology"/>
<dbReference type="InterPro" id="IPR006089">
    <property type="entry name" value="Acyl-CoA_DH_CS"/>
</dbReference>
<name>A0AAU4JY83_9NOCA</name>
<organism evidence="9 10">
    <name type="scientific">Williamsia herbipolensis</name>
    <dbReference type="NCBI Taxonomy" id="1603258"/>
    <lineage>
        <taxon>Bacteria</taxon>
        <taxon>Bacillati</taxon>
        <taxon>Actinomycetota</taxon>
        <taxon>Actinomycetes</taxon>
        <taxon>Mycobacteriales</taxon>
        <taxon>Nocardiaceae</taxon>
        <taxon>Williamsia</taxon>
    </lineage>
</organism>
<keyword evidence="10" id="KW-1185">Reference proteome</keyword>
<feature type="domain" description="Adaptive response protein AidB N-terminal" evidence="8">
    <location>
        <begin position="9"/>
        <end position="163"/>
    </location>
</feature>